<dbReference type="EMBL" id="JBHSQE010000003">
    <property type="protein sequence ID" value="MFC6146144.1"/>
    <property type="molecule type" value="Genomic_DNA"/>
</dbReference>
<gene>
    <name evidence="2" type="ORF">ACFPUZ_04915</name>
</gene>
<sequence length="66" mass="7836">MSSRRPRRRVVRLSDAPDIDRNADRPDSLFGEVRAVDEEREVILDPEAEESLSAEEFWREQRPPHY</sequence>
<dbReference type="RefSeq" id="WP_377000457.1">
    <property type="nucleotide sequence ID" value="NZ_JBHSQE010000003.1"/>
</dbReference>
<accession>A0ABW1QBB2</accession>
<comment type="caution">
    <text evidence="2">The sequence shown here is derived from an EMBL/GenBank/DDBJ whole genome shotgun (WGS) entry which is preliminary data.</text>
</comment>
<keyword evidence="3" id="KW-1185">Reference proteome</keyword>
<name>A0ABW1QBB2_9CORY</name>
<feature type="compositionally biased region" description="Basic residues" evidence="1">
    <location>
        <begin position="1"/>
        <end position="11"/>
    </location>
</feature>
<evidence type="ECO:0000313" key="2">
    <source>
        <dbReference type="EMBL" id="MFC6146144.1"/>
    </source>
</evidence>
<proteinExistence type="predicted"/>
<protein>
    <submittedName>
        <fullName evidence="2">Uncharacterized protein</fullName>
    </submittedName>
</protein>
<dbReference type="Proteomes" id="UP001596244">
    <property type="component" value="Unassembled WGS sequence"/>
</dbReference>
<organism evidence="2 3">
    <name type="scientific">Corynebacterium nasicanis</name>
    <dbReference type="NCBI Taxonomy" id="1448267"/>
    <lineage>
        <taxon>Bacteria</taxon>
        <taxon>Bacillati</taxon>
        <taxon>Actinomycetota</taxon>
        <taxon>Actinomycetes</taxon>
        <taxon>Mycobacteriales</taxon>
        <taxon>Corynebacteriaceae</taxon>
        <taxon>Corynebacterium</taxon>
    </lineage>
</organism>
<evidence type="ECO:0000313" key="3">
    <source>
        <dbReference type="Proteomes" id="UP001596244"/>
    </source>
</evidence>
<evidence type="ECO:0000256" key="1">
    <source>
        <dbReference type="SAM" id="MobiDB-lite"/>
    </source>
</evidence>
<reference evidence="3" key="1">
    <citation type="journal article" date="2019" name="Int. J. Syst. Evol. Microbiol.">
        <title>The Global Catalogue of Microorganisms (GCM) 10K type strain sequencing project: providing services to taxonomists for standard genome sequencing and annotation.</title>
        <authorList>
            <consortium name="The Broad Institute Genomics Platform"/>
            <consortium name="The Broad Institute Genome Sequencing Center for Infectious Disease"/>
            <person name="Wu L."/>
            <person name="Ma J."/>
        </authorList>
    </citation>
    <scope>NUCLEOTIDE SEQUENCE [LARGE SCALE GENOMIC DNA]</scope>
    <source>
        <strain evidence="3">CCUG 51943</strain>
    </source>
</reference>
<feature type="region of interest" description="Disordered" evidence="1">
    <location>
        <begin position="1"/>
        <end position="26"/>
    </location>
</feature>